<dbReference type="Pfam" id="PF19937">
    <property type="entry name" value="GldC-like"/>
    <property type="match status" value="1"/>
</dbReference>
<reference evidence="1" key="1">
    <citation type="journal article" date="2006" name="Appl. Environ. Microbiol.">
        <title>Comparative genomics of DNA fragments from six Antarctic marine planktonic bacteria.</title>
        <authorList>
            <person name="Grzymski J.J."/>
            <person name="Carter B.J."/>
            <person name="DeLong E.F."/>
            <person name="Feldman R.A."/>
            <person name="Ghadiri A."/>
            <person name="Murray A.E."/>
        </authorList>
    </citation>
    <scope>NUCLEOTIDE SEQUENCE</scope>
</reference>
<organism evidence="1">
    <name type="scientific">uncultured marine bacterium Ant29B7</name>
    <dbReference type="NCBI Taxonomy" id="360426"/>
    <lineage>
        <taxon>Bacteria</taxon>
        <taxon>environmental samples</taxon>
    </lineage>
</organism>
<dbReference type="AlphaFoldDB" id="Q2PY77"/>
<protein>
    <submittedName>
        <fullName evidence="1">Probable gliding motitilty protein</fullName>
    </submittedName>
</protein>
<dbReference type="InterPro" id="IPR019854">
    <property type="entry name" value="Motility-assoc_prot_GldC"/>
</dbReference>
<sequence length="117" mass="13303">MSKQSQITLDVTVDENHVPESMSWSAPDGGIEKAEADAFMLSVWDAKAKDTLRIDLWTKGMQVEDMKRFYHQTLLAMADGLERSTDEKKMAEDLRDYAAHFADKLSLFSSDEDQSPR</sequence>
<dbReference type="NCBIfam" id="TIGR03515">
    <property type="entry name" value="GldC"/>
    <property type="match status" value="1"/>
</dbReference>
<name>Q2PY77_9BACT</name>
<proteinExistence type="predicted"/>
<evidence type="ECO:0000313" key="1">
    <source>
        <dbReference type="EMBL" id="ABC25350.1"/>
    </source>
</evidence>
<dbReference type="EMBL" id="DQ295240">
    <property type="protein sequence ID" value="ABC25350.1"/>
    <property type="molecule type" value="Genomic_DNA"/>
</dbReference>
<accession>Q2PY77</accession>